<dbReference type="NCBIfam" id="NF001242">
    <property type="entry name" value="PRK00216.1-3"/>
    <property type="match status" value="1"/>
</dbReference>
<comment type="catalytic activity">
    <reaction evidence="6">
        <text>a 2-methoxy-6-(all-trans-polyprenyl)benzene-1,4-diol + S-adenosyl-L-methionine = a 5-methoxy-2-methyl-3-(all-trans-polyprenyl)benzene-1,4-diol + S-adenosyl-L-homocysteine + H(+)</text>
        <dbReference type="Rhea" id="RHEA:28286"/>
        <dbReference type="Rhea" id="RHEA-COMP:10858"/>
        <dbReference type="Rhea" id="RHEA-COMP:10859"/>
        <dbReference type="ChEBI" id="CHEBI:15378"/>
        <dbReference type="ChEBI" id="CHEBI:57856"/>
        <dbReference type="ChEBI" id="CHEBI:59789"/>
        <dbReference type="ChEBI" id="CHEBI:84166"/>
        <dbReference type="ChEBI" id="CHEBI:84167"/>
        <dbReference type="EC" id="2.1.1.201"/>
    </reaction>
</comment>
<evidence type="ECO:0000313" key="8">
    <source>
        <dbReference type="EMBL" id="POF33969.1"/>
    </source>
</evidence>
<keyword evidence="1 6" id="KW-0474">Menaquinone biosynthesis</keyword>
<protein>
    <recommendedName>
        <fullName evidence="6">Ubiquinone/menaquinone biosynthesis C-methyltransferase UbiE</fullName>
        <ecNumber evidence="6">2.1.1.163</ecNumber>
        <ecNumber evidence="6">2.1.1.201</ecNumber>
    </recommendedName>
    <alternativeName>
        <fullName evidence="6">2-methoxy-6-polyprenyl-1,4-benzoquinol methylase</fullName>
    </alternativeName>
    <alternativeName>
        <fullName evidence="6">Demethylmenaquinone methyltransferase</fullName>
    </alternativeName>
</protein>
<dbReference type="PROSITE" id="PS01183">
    <property type="entry name" value="UBIE_1"/>
    <property type="match status" value="1"/>
</dbReference>
<sequence>MTQQAHGQTGGSSRSPEDMPTSFGFTRVDEGRKQALVDDVFHKVAERYDLMNDLMSGGFHRVWKDAMVSYLAPPKSGGRGWRLLDVAGGTGDIATRVVRRSGETVEAVVCDINESMLGVGRDRAEKAGLSDLITFSQGNAEELPYPDRSFDAYTIAFGIRNVPDIPKALGEAYRVLKRGGRFLCLEFSEVEVPLLDKAYDAFSFKAIPAIGKMVTGDGDPYQYLVESIRNFPNQERFAEMIREAGFERVGYRNYSGGIAALHTGWKL</sequence>
<dbReference type="CDD" id="cd02440">
    <property type="entry name" value="AdoMet_MTases"/>
    <property type="match status" value="1"/>
</dbReference>
<evidence type="ECO:0000313" key="9">
    <source>
        <dbReference type="Proteomes" id="UP000236959"/>
    </source>
</evidence>
<dbReference type="PROSITE" id="PS51608">
    <property type="entry name" value="SAM_MT_UBIE"/>
    <property type="match status" value="1"/>
</dbReference>
<dbReference type="OrthoDB" id="9808140at2"/>
<comment type="similarity">
    <text evidence="6">Belongs to the class I-like SAM-binding methyltransferase superfamily. MenG/UbiE family.</text>
</comment>
<accession>A0A2S3V2R3</accession>
<dbReference type="Proteomes" id="UP000236959">
    <property type="component" value="Unassembled WGS sequence"/>
</dbReference>
<keyword evidence="4 6" id="KW-0831">Ubiquinone biosynthesis</keyword>
<name>A0A2S3V2R3_9HYPH</name>
<comment type="function">
    <text evidence="6">Methyltransferase required for the conversion of demethylmenaquinol (DMKH2) to menaquinol (MKH2) and the conversion of 2-polyprenyl-6-methoxy-1,4-benzoquinol (DDMQH2) to 2-polyprenyl-3-methyl-6-methoxy-1,4-benzoquinol (DMQH2).</text>
</comment>
<feature type="region of interest" description="Disordered" evidence="7">
    <location>
        <begin position="1"/>
        <end position="26"/>
    </location>
</feature>
<comment type="pathway">
    <text evidence="6">Cofactor biosynthesis; ubiquinone biosynthesis.</text>
</comment>
<proteinExistence type="inferred from homology"/>
<dbReference type="GO" id="GO:0009234">
    <property type="term" value="P:menaquinone biosynthetic process"/>
    <property type="evidence" value="ECO:0007669"/>
    <property type="project" value="UniProtKB-UniRule"/>
</dbReference>
<dbReference type="HAMAP" id="MF_01813">
    <property type="entry name" value="MenG_UbiE_methyltr"/>
    <property type="match status" value="1"/>
</dbReference>
<dbReference type="NCBIfam" id="TIGR01934">
    <property type="entry name" value="MenG_MenH_UbiE"/>
    <property type="match status" value="1"/>
</dbReference>
<dbReference type="InterPro" id="IPR029063">
    <property type="entry name" value="SAM-dependent_MTases_sf"/>
</dbReference>
<dbReference type="EC" id="2.1.1.163" evidence="6"/>
<dbReference type="InterPro" id="IPR004033">
    <property type="entry name" value="UbiE/COQ5_MeTrFase"/>
</dbReference>
<feature type="binding site" evidence="6">
    <location>
        <position position="90"/>
    </location>
    <ligand>
        <name>S-adenosyl-L-methionine</name>
        <dbReference type="ChEBI" id="CHEBI:59789"/>
    </ligand>
</feature>
<dbReference type="AlphaFoldDB" id="A0A2S3V2R3"/>
<evidence type="ECO:0000256" key="1">
    <source>
        <dbReference type="ARBA" id="ARBA00022428"/>
    </source>
</evidence>
<comment type="pathway">
    <text evidence="6">Quinol/quinone metabolism; menaquinone biosynthesis; menaquinol from 1,4-dihydroxy-2-naphthoate: step 2/2.</text>
</comment>
<dbReference type="EMBL" id="PPCN01000001">
    <property type="protein sequence ID" value="POF33969.1"/>
    <property type="molecule type" value="Genomic_DNA"/>
</dbReference>
<feature type="binding site" evidence="6">
    <location>
        <begin position="139"/>
        <end position="140"/>
    </location>
    <ligand>
        <name>S-adenosyl-L-methionine</name>
        <dbReference type="ChEBI" id="CHEBI:59789"/>
    </ligand>
</feature>
<evidence type="ECO:0000256" key="4">
    <source>
        <dbReference type="ARBA" id="ARBA00022688"/>
    </source>
</evidence>
<dbReference type="Pfam" id="PF01209">
    <property type="entry name" value="Ubie_methyltran"/>
    <property type="match status" value="1"/>
</dbReference>
<dbReference type="RefSeq" id="WP_103220613.1">
    <property type="nucleotide sequence ID" value="NZ_PPCN01000001.1"/>
</dbReference>
<evidence type="ECO:0000256" key="3">
    <source>
        <dbReference type="ARBA" id="ARBA00022679"/>
    </source>
</evidence>
<dbReference type="GO" id="GO:0008425">
    <property type="term" value="F:2-methoxy-6-polyprenyl-1,4-benzoquinol methyltransferase activity"/>
    <property type="evidence" value="ECO:0007669"/>
    <property type="project" value="UniProtKB-UniRule"/>
</dbReference>
<evidence type="ECO:0000256" key="2">
    <source>
        <dbReference type="ARBA" id="ARBA00022603"/>
    </source>
</evidence>
<dbReference type="GO" id="GO:0032259">
    <property type="term" value="P:methylation"/>
    <property type="evidence" value="ECO:0007669"/>
    <property type="project" value="UniProtKB-KW"/>
</dbReference>
<comment type="caution">
    <text evidence="6">Lacks conserved residue(s) required for the propagation of feature annotation.</text>
</comment>
<feature type="compositionally biased region" description="Polar residues" evidence="7">
    <location>
        <begin position="1"/>
        <end position="14"/>
    </location>
</feature>
<dbReference type="PANTHER" id="PTHR43591:SF24">
    <property type="entry name" value="2-METHOXY-6-POLYPRENYL-1,4-BENZOQUINOL METHYLASE, MITOCHONDRIAL"/>
    <property type="match status" value="1"/>
</dbReference>
<dbReference type="Gene3D" id="3.40.50.150">
    <property type="entry name" value="Vaccinia Virus protein VP39"/>
    <property type="match status" value="1"/>
</dbReference>
<dbReference type="GO" id="GO:0043770">
    <property type="term" value="F:demethylmenaquinone methyltransferase activity"/>
    <property type="evidence" value="ECO:0007669"/>
    <property type="project" value="UniProtKB-UniRule"/>
</dbReference>
<dbReference type="PROSITE" id="PS01184">
    <property type="entry name" value="UBIE_2"/>
    <property type="match status" value="1"/>
</dbReference>
<feature type="binding site" evidence="6">
    <location>
        <position position="111"/>
    </location>
    <ligand>
        <name>S-adenosyl-L-methionine</name>
        <dbReference type="ChEBI" id="CHEBI:59789"/>
    </ligand>
</feature>
<evidence type="ECO:0000256" key="6">
    <source>
        <dbReference type="HAMAP-Rule" id="MF_01813"/>
    </source>
</evidence>
<keyword evidence="5 6" id="KW-0949">S-adenosyl-L-methionine</keyword>
<evidence type="ECO:0000256" key="7">
    <source>
        <dbReference type="SAM" id="MobiDB-lite"/>
    </source>
</evidence>
<dbReference type="GO" id="GO:0009060">
    <property type="term" value="P:aerobic respiration"/>
    <property type="evidence" value="ECO:0007669"/>
    <property type="project" value="UniProtKB-UniRule"/>
</dbReference>
<reference evidence="8 9" key="1">
    <citation type="submission" date="2018-01" db="EMBL/GenBank/DDBJ databases">
        <title>Genomic Encyclopedia of Archaeal and Bacterial Type Strains, Phase II (KMG-II): from individual species to whole genera.</title>
        <authorList>
            <person name="Goeker M."/>
        </authorList>
    </citation>
    <scope>NUCLEOTIDE SEQUENCE [LARGE SCALE GENOMIC DNA]</scope>
    <source>
        <strain evidence="8 9">DSM 17023</strain>
    </source>
</reference>
<keyword evidence="3 6" id="KW-0808">Transferase</keyword>
<dbReference type="PANTHER" id="PTHR43591">
    <property type="entry name" value="METHYLTRANSFERASE"/>
    <property type="match status" value="1"/>
</dbReference>
<keyword evidence="9" id="KW-1185">Reference proteome</keyword>
<organism evidence="8 9">
    <name type="scientific">Roseibium marinum</name>
    <dbReference type="NCBI Taxonomy" id="281252"/>
    <lineage>
        <taxon>Bacteria</taxon>
        <taxon>Pseudomonadati</taxon>
        <taxon>Pseudomonadota</taxon>
        <taxon>Alphaproteobacteria</taxon>
        <taxon>Hyphomicrobiales</taxon>
        <taxon>Stappiaceae</taxon>
        <taxon>Roseibium</taxon>
    </lineage>
</organism>
<dbReference type="UniPathway" id="UPA00079">
    <property type="reaction ID" value="UER00169"/>
</dbReference>
<dbReference type="UniPathway" id="UPA00232"/>
<dbReference type="SUPFAM" id="SSF53335">
    <property type="entry name" value="S-adenosyl-L-methionine-dependent methyltransferases"/>
    <property type="match status" value="1"/>
</dbReference>
<comment type="caution">
    <text evidence="8">The sequence shown here is derived from an EMBL/GenBank/DDBJ whole genome shotgun (WGS) entry which is preliminary data.</text>
</comment>
<dbReference type="InterPro" id="IPR023576">
    <property type="entry name" value="UbiE/COQ5_MeTrFase_CS"/>
</dbReference>
<keyword evidence="2 6" id="KW-0489">Methyltransferase</keyword>
<evidence type="ECO:0000256" key="5">
    <source>
        <dbReference type="ARBA" id="ARBA00022691"/>
    </source>
</evidence>
<dbReference type="EC" id="2.1.1.201" evidence="6"/>
<gene>
    <name evidence="6" type="primary">ubiE</name>
    <name evidence="8" type="ORF">CLV41_101419</name>
</gene>
<comment type="catalytic activity">
    <reaction evidence="6">
        <text>a 2-demethylmenaquinol + S-adenosyl-L-methionine = a menaquinol + S-adenosyl-L-homocysteine + H(+)</text>
        <dbReference type="Rhea" id="RHEA:42640"/>
        <dbReference type="Rhea" id="RHEA-COMP:9539"/>
        <dbReference type="Rhea" id="RHEA-COMP:9563"/>
        <dbReference type="ChEBI" id="CHEBI:15378"/>
        <dbReference type="ChEBI" id="CHEBI:18151"/>
        <dbReference type="ChEBI" id="CHEBI:55437"/>
        <dbReference type="ChEBI" id="CHEBI:57856"/>
        <dbReference type="ChEBI" id="CHEBI:59789"/>
        <dbReference type="EC" id="2.1.1.163"/>
    </reaction>
</comment>